<keyword evidence="2" id="KW-1185">Reference proteome</keyword>
<dbReference type="OrthoDB" id="5432268at2"/>
<dbReference type="eggNOG" id="ENOG502ZCCB">
    <property type="taxonomic scope" value="Bacteria"/>
</dbReference>
<evidence type="ECO:0008006" key="3">
    <source>
        <dbReference type="Google" id="ProtNLM"/>
    </source>
</evidence>
<evidence type="ECO:0000313" key="2">
    <source>
        <dbReference type="Proteomes" id="UP000003860"/>
    </source>
</evidence>
<dbReference type="STRING" id="588581.Cpap_1471"/>
<sequence>MIKAALQYLMSLKDTKVMEVNGESYSTEELHRIGKVYDPTPIVSPVRISTLTGLVDYIKENVDKLTGPLVVHVNSPISVSVYSELRDDARRHQYIECEAWTPRIRYGEFMDVENFNIMLQSCFLENPDRAAILKVAGNIVEENNVTTKDDGVSQKVVAKAGIARVEEVEVPNPVTLCPFRTFAEVEQPESNFIFRIQAGPRAAIFEADGGIWRLYAMQNVKAYLNEKLEECNVKIIS</sequence>
<gene>
    <name evidence="1" type="ORF">Cpap_1471</name>
</gene>
<protein>
    <recommendedName>
        <fullName evidence="3">Phage-related protein</fullName>
    </recommendedName>
</protein>
<dbReference type="Proteomes" id="UP000003860">
    <property type="component" value="Unassembled WGS sequence"/>
</dbReference>
<proteinExistence type="predicted"/>
<reference evidence="1" key="2">
    <citation type="submission" date="2011-01" db="EMBL/GenBank/DDBJ databases">
        <title>The Non-contiguous Finished genome of Clostridium papyrosolvens.</title>
        <authorList>
            <person name="Lucas S."/>
            <person name="Copeland A."/>
            <person name="Lapidus A."/>
            <person name="Cheng J.-F."/>
            <person name="Goodwin L."/>
            <person name="Pitluck S."/>
            <person name="Misra M."/>
            <person name="Chertkov O."/>
            <person name="Detter J.C."/>
            <person name="Han C."/>
            <person name="Tapia R."/>
            <person name="Land M."/>
            <person name="Hauser L."/>
            <person name="Kyrpides N."/>
            <person name="Ivanova N."/>
            <person name="Pagani I."/>
            <person name="Mouttaki H."/>
            <person name="He Z."/>
            <person name="Zhou J."/>
            <person name="Hemme C.L."/>
            <person name="Woyke T."/>
        </authorList>
    </citation>
    <scope>NUCLEOTIDE SEQUENCE [LARGE SCALE GENOMIC DNA]</scope>
    <source>
        <strain evidence="1">DSM 2782</strain>
    </source>
</reference>
<dbReference type="EMBL" id="ACXX02000009">
    <property type="protein sequence ID" value="EGD47079.1"/>
    <property type="molecule type" value="Genomic_DNA"/>
</dbReference>
<evidence type="ECO:0000313" key="1">
    <source>
        <dbReference type="EMBL" id="EGD47079.1"/>
    </source>
</evidence>
<comment type="caution">
    <text evidence="1">The sequence shown here is derived from an EMBL/GenBank/DDBJ whole genome shotgun (WGS) entry which is preliminary data.</text>
</comment>
<dbReference type="RefSeq" id="WP_004620070.1">
    <property type="nucleotide sequence ID" value="NZ_ACXX02000009.1"/>
</dbReference>
<name>F1TEB3_9FIRM</name>
<accession>F1TEB3</accession>
<organism evidence="1 2">
    <name type="scientific">Ruminiclostridium papyrosolvens DSM 2782</name>
    <dbReference type="NCBI Taxonomy" id="588581"/>
    <lineage>
        <taxon>Bacteria</taxon>
        <taxon>Bacillati</taxon>
        <taxon>Bacillota</taxon>
        <taxon>Clostridia</taxon>
        <taxon>Eubacteriales</taxon>
        <taxon>Oscillospiraceae</taxon>
        <taxon>Ruminiclostridium</taxon>
    </lineage>
</organism>
<reference evidence="1" key="1">
    <citation type="submission" date="2009-07" db="EMBL/GenBank/DDBJ databases">
        <authorList>
            <consortium name="US DOE Joint Genome Institute (JGI-PGF)"/>
            <person name="Lucas S."/>
            <person name="Copeland A."/>
            <person name="Lapidus A."/>
            <person name="Glavina del Rio T."/>
            <person name="Tice H."/>
            <person name="Bruce D."/>
            <person name="Goodwin L."/>
            <person name="Pitluck S."/>
            <person name="Larimer F."/>
            <person name="Land M.L."/>
            <person name="Mouttaki H."/>
            <person name="He Z."/>
            <person name="Zhou J."/>
            <person name="Hemme C.L."/>
        </authorList>
    </citation>
    <scope>NUCLEOTIDE SEQUENCE</scope>
    <source>
        <strain evidence="1">DSM 2782</strain>
    </source>
</reference>
<dbReference type="AlphaFoldDB" id="F1TEB3"/>